<accession>A0A1D1Y093</accession>
<gene>
    <name evidence="2" type="ORF">g.97164</name>
</gene>
<feature type="region of interest" description="Disordered" evidence="1">
    <location>
        <begin position="1"/>
        <end position="45"/>
    </location>
</feature>
<evidence type="ECO:0000313" key="2">
    <source>
        <dbReference type="EMBL" id="JAT48059.1"/>
    </source>
</evidence>
<organism evidence="2">
    <name type="scientific">Anthurium amnicola</name>
    <dbReference type="NCBI Taxonomy" id="1678845"/>
    <lineage>
        <taxon>Eukaryota</taxon>
        <taxon>Viridiplantae</taxon>
        <taxon>Streptophyta</taxon>
        <taxon>Embryophyta</taxon>
        <taxon>Tracheophyta</taxon>
        <taxon>Spermatophyta</taxon>
        <taxon>Magnoliopsida</taxon>
        <taxon>Liliopsida</taxon>
        <taxon>Araceae</taxon>
        <taxon>Pothoideae</taxon>
        <taxon>Potheae</taxon>
        <taxon>Anthurium</taxon>
    </lineage>
</organism>
<feature type="region of interest" description="Disordered" evidence="1">
    <location>
        <begin position="103"/>
        <end position="141"/>
    </location>
</feature>
<reference evidence="2" key="1">
    <citation type="submission" date="2015-07" db="EMBL/GenBank/DDBJ databases">
        <title>Transcriptome Assembly of Anthurium amnicola.</title>
        <authorList>
            <person name="Suzuki J."/>
        </authorList>
    </citation>
    <scope>NUCLEOTIDE SEQUENCE</scope>
</reference>
<name>A0A1D1Y093_9ARAE</name>
<sequence>MVQKGNGSCEPVEAGDAARGPPGQTHQGEAEEVVLPAGGHHHVHPGLPVRARLLLPGGLPLGGAPSSEQQLPAVEVAGGVRGEGGGHGGAVVVVVGDLAEGVPGEVADGRRGDEEVRGGGGHRAVPPQEEPDGVRAKKDRH</sequence>
<evidence type="ECO:0000256" key="1">
    <source>
        <dbReference type="SAM" id="MobiDB-lite"/>
    </source>
</evidence>
<proteinExistence type="predicted"/>
<dbReference type="AlphaFoldDB" id="A0A1D1Y093"/>
<feature type="compositionally biased region" description="Basic and acidic residues" evidence="1">
    <location>
        <begin position="107"/>
        <end position="117"/>
    </location>
</feature>
<protein>
    <submittedName>
        <fullName evidence="2">Uncharacterized protein</fullName>
    </submittedName>
</protein>
<feature type="compositionally biased region" description="Basic and acidic residues" evidence="1">
    <location>
        <begin position="132"/>
        <end position="141"/>
    </location>
</feature>
<dbReference type="EMBL" id="GDJX01019877">
    <property type="protein sequence ID" value="JAT48059.1"/>
    <property type="molecule type" value="Transcribed_RNA"/>
</dbReference>